<organism evidence="2 3">
    <name type="scientific">Streptomyces harbinensis</name>
    <dbReference type="NCBI Taxonomy" id="1176198"/>
    <lineage>
        <taxon>Bacteria</taxon>
        <taxon>Bacillati</taxon>
        <taxon>Actinomycetota</taxon>
        <taxon>Actinomycetes</taxon>
        <taxon>Kitasatosporales</taxon>
        <taxon>Streptomycetaceae</taxon>
        <taxon>Streptomyces</taxon>
    </lineage>
</organism>
<protein>
    <submittedName>
        <fullName evidence="2">Helix-turn-helix domain-containing protein</fullName>
    </submittedName>
</protein>
<dbReference type="SMART" id="SM00530">
    <property type="entry name" value="HTH_XRE"/>
    <property type="match status" value="1"/>
</dbReference>
<dbReference type="InterPro" id="IPR043917">
    <property type="entry name" value="DUF5753"/>
</dbReference>
<proteinExistence type="predicted"/>
<dbReference type="Pfam" id="PF19054">
    <property type="entry name" value="DUF5753"/>
    <property type="match status" value="1"/>
</dbReference>
<name>A0A1I6URW0_9ACTN</name>
<feature type="domain" description="HTH cro/C1-type" evidence="1">
    <location>
        <begin position="18"/>
        <end position="72"/>
    </location>
</feature>
<dbReference type="Proteomes" id="UP000198873">
    <property type="component" value="Unassembled WGS sequence"/>
</dbReference>
<sequence>MPPRDLPSAREARLGAELRKLRERAGKAAHEAAAWIGTDRAKMSNIESGRRGISETRIRRLTEFYGCEDQRLIGELCAMAREHRGGNWWDAFRGRVPQGNVDMAELEHHATRLRMVHMLLVPGVFQTPGYARAVMGGSVPPPDEELLAARVALRIRRGELLRGEDPPPCQAIIHEGALRMRYGGRRTAREQLERLLDVAHWPSVELRVIPFSREDIPGHGQSFLYAYGPVTELDTVEVDTPFGGDFLHDASELEKYRKLLEVSERIALDVVESRQLIRFIAREM</sequence>
<gene>
    <name evidence="2" type="ORF">SAMN05444716_106127</name>
</gene>
<accession>A0A1I6URW0</accession>
<reference evidence="3" key="1">
    <citation type="submission" date="2016-10" db="EMBL/GenBank/DDBJ databases">
        <authorList>
            <person name="Varghese N."/>
            <person name="Submissions S."/>
        </authorList>
    </citation>
    <scope>NUCLEOTIDE SEQUENCE [LARGE SCALE GENOMIC DNA]</scope>
    <source>
        <strain evidence="3">CGMCC 4.7047</strain>
    </source>
</reference>
<dbReference type="Gene3D" id="1.10.260.40">
    <property type="entry name" value="lambda repressor-like DNA-binding domains"/>
    <property type="match status" value="1"/>
</dbReference>
<keyword evidence="3" id="KW-1185">Reference proteome</keyword>
<dbReference type="AlphaFoldDB" id="A0A1I6URW0"/>
<evidence type="ECO:0000313" key="2">
    <source>
        <dbReference type="EMBL" id="SFT04199.1"/>
    </source>
</evidence>
<dbReference type="CDD" id="cd00093">
    <property type="entry name" value="HTH_XRE"/>
    <property type="match status" value="1"/>
</dbReference>
<evidence type="ECO:0000259" key="1">
    <source>
        <dbReference type="PROSITE" id="PS50943"/>
    </source>
</evidence>
<dbReference type="Pfam" id="PF13560">
    <property type="entry name" value="HTH_31"/>
    <property type="match status" value="1"/>
</dbReference>
<dbReference type="SUPFAM" id="SSF47413">
    <property type="entry name" value="lambda repressor-like DNA-binding domains"/>
    <property type="match status" value="1"/>
</dbReference>
<evidence type="ECO:0000313" key="3">
    <source>
        <dbReference type="Proteomes" id="UP000198873"/>
    </source>
</evidence>
<dbReference type="STRING" id="1176198.SAMN05444716_106127"/>
<dbReference type="GO" id="GO:0003677">
    <property type="term" value="F:DNA binding"/>
    <property type="evidence" value="ECO:0007669"/>
    <property type="project" value="InterPro"/>
</dbReference>
<dbReference type="InterPro" id="IPR001387">
    <property type="entry name" value="Cro/C1-type_HTH"/>
</dbReference>
<dbReference type="RefSeq" id="WP_019432797.1">
    <property type="nucleotide sequence ID" value="NZ_CP054938.1"/>
</dbReference>
<dbReference type="PROSITE" id="PS50943">
    <property type="entry name" value="HTH_CROC1"/>
    <property type="match status" value="1"/>
</dbReference>
<dbReference type="EMBL" id="FPAB01000006">
    <property type="protein sequence ID" value="SFT04199.1"/>
    <property type="molecule type" value="Genomic_DNA"/>
</dbReference>
<dbReference type="InterPro" id="IPR010982">
    <property type="entry name" value="Lambda_DNA-bd_dom_sf"/>
</dbReference>